<protein>
    <submittedName>
        <fullName evidence="1">Uncharacterized protein</fullName>
    </submittedName>
</protein>
<accession>A0ABW0MIS8</accession>
<evidence type="ECO:0000313" key="2">
    <source>
        <dbReference type="Proteomes" id="UP001596101"/>
    </source>
</evidence>
<gene>
    <name evidence="1" type="ORF">ACFPQ5_03205</name>
</gene>
<dbReference type="EMBL" id="JBHSMR010000004">
    <property type="protein sequence ID" value="MFC5477182.1"/>
    <property type="molecule type" value="Genomic_DNA"/>
</dbReference>
<organism evidence="1 2">
    <name type="scientific">Massilia suwonensis</name>
    <dbReference type="NCBI Taxonomy" id="648895"/>
    <lineage>
        <taxon>Bacteria</taxon>
        <taxon>Pseudomonadati</taxon>
        <taxon>Pseudomonadota</taxon>
        <taxon>Betaproteobacteria</taxon>
        <taxon>Burkholderiales</taxon>
        <taxon>Oxalobacteraceae</taxon>
        <taxon>Telluria group</taxon>
        <taxon>Massilia</taxon>
    </lineage>
</organism>
<reference evidence="2" key="1">
    <citation type="journal article" date="2019" name="Int. J. Syst. Evol. Microbiol.">
        <title>The Global Catalogue of Microorganisms (GCM) 10K type strain sequencing project: providing services to taxonomists for standard genome sequencing and annotation.</title>
        <authorList>
            <consortium name="The Broad Institute Genomics Platform"/>
            <consortium name="The Broad Institute Genome Sequencing Center for Infectious Disease"/>
            <person name="Wu L."/>
            <person name="Ma J."/>
        </authorList>
    </citation>
    <scope>NUCLEOTIDE SEQUENCE [LARGE SCALE GENOMIC DNA]</scope>
    <source>
        <strain evidence="2">CCUG 43111</strain>
    </source>
</reference>
<name>A0ABW0MIS8_9BURK</name>
<comment type="caution">
    <text evidence="1">The sequence shown here is derived from an EMBL/GenBank/DDBJ whole genome shotgun (WGS) entry which is preliminary data.</text>
</comment>
<evidence type="ECO:0000313" key="1">
    <source>
        <dbReference type="EMBL" id="MFC5477182.1"/>
    </source>
</evidence>
<sequence length="65" mass="7206">MFAFSPVFSREDVRRVGEKMNSNSTPQLSDRTRKLLTTVQFSSGDLVKATSGAVLENSLEQQKGK</sequence>
<keyword evidence="2" id="KW-1185">Reference proteome</keyword>
<dbReference type="Proteomes" id="UP001596101">
    <property type="component" value="Unassembled WGS sequence"/>
</dbReference>
<proteinExistence type="predicted"/>
<dbReference type="RefSeq" id="WP_136222793.1">
    <property type="nucleotide sequence ID" value="NZ_JBHSMR010000004.1"/>
</dbReference>